<feature type="non-terminal residue" evidence="4">
    <location>
        <position position="1"/>
    </location>
</feature>
<dbReference type="InterPro" id="IPR001254">
    <property type="entry name" value="Trypsin_dom"/>
</dbReference>
<keyword evidence="1" id="KW-1015">Disulfide bond</keyword>
<evidence type="ECO:0000313" key="5">
    <source>
        <dbReference type="Proteomes" id="UP000791440"/>
    </source>
</evidence>
<evidence type="ECO:0000259" key="3">
    <source>
        <dbReference type="PROSITE" id="PS50240"/>
    </source>
</evidence>
<protein>
    <recommendedName>
        <fullName evidence="3">Peptidase S1 domain-containing protein</fullName>
    </recommendedName>
</protein>
<dbReference type="AlphaFoldDB" id="A0A922D139"/>
<accession>A0A922D139</accession>
<keyword evidence="5" id="KW-1185">Reference proteome</keyword>
<evidence type="ECO:0000256" key="2">
    <source>
        <dbReference type="ARBA" id="ARBA00024195"/>
    </source>
</evidence>
<dbReference type="GO" id="GO:0004252">
    <property type="term" value="F:serine-type endopeptidase activity"/>
    <property type="evidence" value="ECO:0007669"/>
    <property type="project" value="InterPro"/>
</dbReference>
<reference evidence="4" key="2">
    <citation type="submission" date="2020-12" db="EMBL/GenBank/DDBJ databases">
        <authorList>
            <person name="Kanost M."/>
        </authorList>
    </citation>
    <scope>NUCLEOTIDE SEQUENCE</scope>
</reference>
<dbReference type="InterPro" id="IPR051487">
    <property type="entry name" value="Ser/Thr_Proteases_Immune/Dev"/>
</dbReference>
<sequence length="239" mass="26177">TAAHCLTQDRMKPKASLFAVAAGKIFRSWDDPNDVEAQKSDVDAIEIPPRYQGHVGNFQEDIAILFLNKAFTYNEFVRPACLNFNPDYDKNQLEGNMGSIVGWGLTGENSLPSEVLQAAELPIVPIDKCIEESPVSFRSAITGDKICAGYTNGTAVCHGDSGGGLTIPGMVKCANVDPPCFELNMFLHGVTSTAPTSDKSCNIYTWATFTHLLRHEHFVKAHVPDIEKSCVPLKVYKKK</sequence>
<gene>
    <name evidence="4" type="ORF">O3G_MSEX015218</name>
</gene>
<dbReference type="Proteomes" id="UP000791440">
    <property type="component" value="Unassembled WGS sequence"/>
</dbReference>
<feature type="domain" description="Peptidase S1" evidence="3">
    <location>
        <begin position="1"/>
        <end position="224"/>
    </location>
</feature>
<proteinExistence type="inferred from homology"/>
<dbReference type="Pfam" id="PF00089">
    <property type="entry name" value="Trypsin"/>
    <property type="match status" value="1"/>
</dbReference>
<comment type="similarity">
    <text evidence="2">Belongs to the peptidase S1 family. CLIP subfamily.</text>
</comment>
<evidence type="ECO:0000256" key="1">
    <source>
        <dbReference type="ARBA" id="ARBA00023157"/>
    </source>
</evidence>
<dbReference type="GO" id="GO:0006508">
    <property type="term" value="P:proteolysis"/>
    <property type="evidence" value="ECO:0007669"/>
    <property type="project" value="InterPro"/>
</dbReference>
<evidence type="ECO:0000313" key="4">
    <source>
        <dbReference type="EMBL" id="KAG6465544.1"/>
    </source>
</evidence>
<reference evidence="4" key="1">
    <citation type="journal article" date="2016" name="Insect Biochem. Mol. Biol.">
        <title>Multifaceted biological insights from a draft genome sequence of the tobacco hornworm moth, Manduca sexta.</title>
        <authorList>
            <person name="Kanost M.R."/>
            <person name="Arrese E.L."/>
            <person name="Cao X."/>
            <person name="Chen Y.R."/>
            <person name="Chellapilla S."/>
            <person name="Goldsmith M.R."/>
            <person name="Grosse-Wilde E."/>
            <person name="Heckel D.G."/>
            <person name="Herndon N."/>
            <person name="Jiang H."/>
            <person name="Papanicolaou A."/>
            <person name="Qu J."/>
            <person name="Soulages J.L."/>
            <person name="Vogel H."/>
            <person name="Walters J."/>
            <person name="Waterhouse R.M."/>
            <person name="Ahn S.J."/>
            <person name="Almeida F.C."/>
            <person name="An C."/>
            <person name="Aqrawi P."/>
            <person name="Bretschneider A."/>
            <person name="Bryant W.B."/>
            <person name="Bucks S."/>
            <person name="Chao H."/>
            <person name="Chevignon G."/>
            <person name="Christen J.M."/>
            <person name="Clarke D.F."/>
            <person name="Dittmer N.T."/>
            <person name="Ferguson L.C.F."/>
            <person name="Garavelou S."/>
            <person name="Gordon K.H.J."/>
            <person name="Gunaratna R.T."/>
            <person name="Han Y."/>
            <person name="Hauser F."/>
            <person name="He Y."/>
            <person name="Heidel-Fischer H."/>
            <person name="Hirsh A."/>
            <person name="Hu Y."/>
            <person name="Jiang H."/>
            <person name="Kalra D."/>
            <person name="Klinner C."/>
            <person name="Konig C."/>
            <person name="Kovar C."/>
            <person name="Kroll A.R."/>
            <person name="Kuwar S.S."/>
            <person name="Lee S.L."/>
            <person name="Lehman R."/>
            <person name="Li K."/>
            <person name="Li Z."/>
            <person name="Liang H."/>
            <person name="Lovelace S."/>
            <person name="Lu Z."/>
            <person name="Mansfield J.H."/>
            <person name="McCulloch K.J."/>
            <person name="Mathew T."/>
            <person name="Morton B."/>
            <person name="Muzny D.M."/>
            <person name="Neunemann D."/>
            <person name="Ongeri F."/>
            <person name="Pauchet Y."/>
            <person name="Pu L.L."/>
            <person name="Pyrousis I."/>
            <person name="Rao X.J."/>
            <person name="Redding A."/>
            <person name="Roesel C."/>
            <person name="Sanchez-Gracia A."/>
            <person name="Schaack S."/>
            <person name="Shukla A."/>
            <person name="Tetreau G."/>
            <person name="Wang Y."/>
            <person name="Xiong G.H."/>
            <person name="Traut W."/>
            <person name="Walsh T.K."/>
            <person name="Worley K.C."/>
            <person name="Wu D."/>
            <person name="Wu W."/>
            <person name="Wu Y.Q."/>
            <person name="Zhang X."/>
            <person name="Zou Z."/>
            <person name="Zucker H."/>
            <person name="Briscoe A.D."/>
            <person name="Burmester T."/>
            <person name="Clem R.J."/>
            <person name="Feyereisen R."/>
            <person name="Grimmelikhuijzen C.J.P."/>
            <person name="Hamodrakas S.J."/>
            <person name="Hansson B.S."/>
            <person name="Huguet E."/>
            <person name="Jermiin L.S."/>
            <person name="Lan Q."/>
            <person name="Lehman H.K."/>
            <person name="Lorenzen M."/>
            <person name="Merzendorfer H."/>
            <person name="Michalopoulos I."/>
            <person name="Morton D.B."/>
            <person name="Muthukrishnan S."/>
            <person name="Oakeshott J.G."/>
            <person name="Palmer W."/>
            <person name="Park Y."/>
            <person name="Passarelli A.L."/>
            <person name="Rozas J."/>
            <person name="Schwartz L.M."/>
            <person name="Smith W."/>
            <person name="Southgate A."/>
            <person name="Vilcinskas A."/>
            <person name="Vogt R."/>
            <person name="Wang P."/>
            <person name="Werren J."/>
            <person name="Yu X.Q."/>
            <person name="Zhou J.J."/>
            <person name="Brown S.J."/>
            <person name="Scherer S.E."/>
            <person name="Richards S."/>
            <person name="Blissard G.W."/>
        </authorList>
    </citation>
    <scope>NUCLEOTIDE SEQUENCE</scope>
</reference>
<organism evidence="4 5">
    <name type="scientific">Manduca sexta</name>
    <name type="common">Tobacco hawkmoth</name>
    <name type="synonym">Tobacco hornworm</name>
    <dbReference type="NCBI Taxonomy" id="7130"/>
    <lineage>
        <taxon>Eukaryota</taxon>
        <taxon>Metazoa</taxon>
        <taxon>Ecdysozoa</taxon>
        <taxon>Arthropoda</taxon>
        <taxon>Hexapoda</taxon>
        <taxon>Insecta</taxon>
        <taxon>Pterygota</taxon>
        <taxon>Neoptera</taxon>
        <taxon>Endopterygota</taxon>
        <taxon>Lepidoptera</taxon>
        <taxon>Glossata</taxon>
        <taxon>Ditrysia</taxon>
        <taxon>Bombycoidea</taxon>
        <taxon>Sphingidae</taxon>
        <taxon>Sphinginae</taxon>
        <taxon>Sphingini</taxon>
        <taxon>Manduca</taxon>
    </lineage>
</organism>
<dbReference type="PROSITE" id="PS50240">
    <property type="entry name" value="TRYPSIN_DOM"/>
    <property type="match status" value="1"/>
</dbReference>
<name>A0A922D139_MANSE</name>
<dbReference type="PANTHER" id="PTHR24256">
    <property type="entry name" value="TRYPTASE-RELATED"/>
    <property type="match status" value="1"/>
</dbReference>
<dbReference type="EMBL" id="JH669570">
    <property type="protein sequence ID" value="KAG6465544.1"/>
    <property type="molecule type" value="Genomic_DNA"/>
</dbReference>
<comment type="caution">
    <text evidence="4">The sequence shown here is derived from an EMBL/GenBank/DDBJ whole genome shotgun (WGS) entry which is preliminary data.</text>
</comment>
<dbReference type="SMART" id="SM00020">
    <property type="entry name" value="Tryp_SPc"/>
    <property type="match status" value="1"/>
</dbReference>